<name>A0A8S2T6L5_9BILA</name>
<evidence type="ECO:0000313" key="2">
    <source>
        <dbReference type="EMBL" id="CAF4264004.1"/>
    </source>
</evidence>
<evidence type="ECO:0008006" key="4">
    <source>
        <dbReference type="Google" id="ProtNLM"/>
    </source>
</evidence>
<dbReference type="Proteomes" id="UP000682733">
    <property type="component" value="Unassembled WGS sequence"/>
</dbReference>
<gene>
    <name evidence="1" type="ORF">OVA965_LOCUS35707</name>
    <name evidence="2" type="ORF">TMI583_LOCUS36681</name>
</gene>
<sequence length="133" mass="14915">MNARMRDQLIAEEFSAHEPTSTFGQLTPKCVFDEVTWPSMVDVLDKRLSFLAQHRPPGEIVGAIIAHDLYSEYDKHPYEASGPPASIGILDLLDEMADMFVRRDFSQKSKPHMVLHIWVGATRAQHLGKGVGI</sequence>
<reference evidence="2" key="1">
    <citation type="submission" date="2021-02" db="EMBL/GenBank/DDBJ databases">
        <authorList>
            <person name="Nowell W R."/>
        </authorList>
    </citation>
    <scope>NUCLEOTIDE SEQUENCE</scope>
</reference>
<dbReference type="Gene3D" id="3.40.630.30">
    <property type="match status" value="1"/>
</dbReference>
<organism evidence="2 3">
    <name type="scientific">Didymodactylos carnosus</name>
    <dbReference type="NCBI Taxonomy" id="1234261"/>
    <lineage>
        <taxon>Eukaryota</taxon>
        <taxon>Metazoa</taxon>
        <taxon>Spiralia</taxon>
        <taxon>Gnathifera</taxon>
        <taxon>Rotifera</taxon>
        <taxon>Eurotatoria</taxon>
        <taxon>Bdelloidea</taxon>
        <taxon>Philodinida</taxon>
        <taxon>Philodinidae</taxon>
        <taxon>Didymodactylos</taxon>
    </lineage>
</organism>
<comment type="caution">
    <text evidence="2">The sequence shown here is derived from an EMBL/GenBank/DDBJ whole genome shotgun (WGS) entry which is preliminary data.</text>
</comment>
<evidence type="ECO:0000313" key="3">
    <source>
        <dbReference type="Proteomes" id="UP000682733"/>
    </source>
</evidence>
<dbReference type="EMBL" id="CAJOBA010053341">
    <property type="protein sequence ID" value="CAF4264004.1"/>
    <property type="molecule type" value="Genomic_DNA"/>
</dbReference>
<protein>
    <recommendedName>
        <fullName evidence="4">N-acetyltransferase domain-containing protein</fullName>
    </recommendedName>
</protein>
<accession>A0A8S2T6L5</accession>
<dbReference type="EMBL" id="CAJNOK010031451">
    <property type="protein sequence ID" value="CAF1472416.1"/>
    <property type="molecule type" value="Genomic_DNA"/>
</dbReference>
<evidence type="ECO:0000313" key="1">
    <source>
        <dbReference type="EMBL" id="CAF1472416.1"/>
    </source>
</evidence>
<proteinExistence type="predicted"/>
<dbReference type="Proteomes" id="UP000677228">
    <property type="component" value="Unassembled WGS sequence"/>
</dbReference>
<dbReference type="AlphaFoldDB" id="A0A8S2T6L5"/>